<sequence length="123" mass="13760">MYLYPNQTAVSSAVPIGSHTGPANKSMGTENPQEALQTFLAMMASINMANNSNMADVKHYISTGNALPIKHNPYRYSLAERKIIKDKIDKMLREGFIQPNTPLRLYIDPGKITSTSIVYHEFK</sequence>
<dbReference type="Proteomes" id="UP000789901">
    <property type="component" value="Unassembled WGS sequence"/>
</dbReference>
<dbReference type="EMBL" id="CAJVQB010008303">
    <property type="protein sequence ID" value="CAG8716957.1"/>
    <property type="molecule type" value="Genomic_DNA"/>
</dbReference>
<comment type="caution">
    <text evidence="1">The sequence shown here is derived from an EMBL/GenBank/DDBJ whole genome shotgun (WGS) entry which is preliminary data.</text>
</comment>
<dbReference type="SUPFAM" id="SSF56672">
    <property type="entry name" value="DNA/RNA polymerases"/>
    <property type="match status" value="1"/>
</dbReference>
<protein>
    <submittedName>
        <fullName evidence="1">44751_t:CDS:1</fullName>
    </submittedName>
</protein>
<dbReference type="Gene3D" id="3.10.10.10">
    <property type="entry name" value="HIV Type 1 Reverse Transcriptase, subunit A, domain 1"/>
    <property type="match status" value="1"/>
</dbReference>
<name>A0ABN7V1D1_GIGMA</name>
<reference evidence="1 2" key="1">
    <citation type="submission" date="2021-06" db="EMBL/GenBank/DDBJ databases">
        <authorList>
            <person name="Kallberg Y."/>
            <person name="Tangrot J."/>
            <person name="Rosling A."/>
        </authorList>
    </citation>
    <scope>NUCLEOTIDE SEQUENCE [LARGE SCALE GENOMIC DNA]</scope>
    <source>
        <strain evidence="1 2">120-4 pot B 10/14</strain>
    </source>
</reference>
<proteinExistence type="predicted"/>
<evidence type="ECO:0000313" key="1">
    <source>
        <dbReference type="EMBL" id="CAG8716957.1"/>
    </source>
</evidence>
<evidence type="ECO:0000313" key="2">
    <source>
        <dbReference type="Proteomes" id="UP000789901"/>
    </source>
</evidence>
<accession>A0ABN7V1D1</accession>
<dbReference type="InterPro" id="IPR043502">
    <property type="entry name" value="DNA/RNA_pol_sf"/>
</dbReference>
<keyword evidence="2" id="KW-1185">Reference proteome</keyword>
<gene>
    <name evidence="1" type="ORF">GMARGA_LOCUS13208</name>
</gene>
<organism evidence="1 2">
    <name type="scientific">Gigaspora margarita</name>
    <dbReference type="NCBI Taxonomy" id="4874"/>
    <lineage>
        <taxon>Eukaryota</taxon>
        <taxon>Fungi</taxon>
        <taxon>Fungi incertae sedis</taxon>
        <taxon>Mucoromycota</taxon>
        <taxon>Glomeromycotina</taxon>
        <taxon>Glomeromycetes</taxon>
        <taxon>Diversisporales</taxon>
        <taxon>Gigasporaceae</taxon>
        <taxon>Gigaspora</taxon>
    </lineage>
</organism>